<gene>
    <name evidence="4" type="ORF">AB6A40_011726</name>
</gene>
<protein>
    <recommendedName>
        <fullName evidence="3">Alpha-macroglobulin-like TED domain-containing protein</fullName>
    </recommendedName>
</protein>
<comment type="caution">
    <text evidence="4">The sequence shown here is derived from an EMBL/GenBank/DDBJ whole genome shotgun (WGS) entry which is preliminary data.</text>
</comment>
<evidence type="ECO:0000259" key="3">
    <source>
        <dbReference type="Pfam" id="PF07678"/>
    </source>
</evidence>
<evidence type="ECO:0000256" key="1">
    <source>
        <dbReference type="ARBA" id="ARBA00022729"/>
    </source>
</evidence>
<evidence type="ECO:0000313" key="5">
    <source>
        <dbReference type="Proteomes" id="UP001608902"/>
    </source>
</evidence>
<proteinExistence type="predicted"/>
<keyword evidence="2" id="KW-0882">Thioester bond</keyword>
<dbReference type="Gene3D" id="1.50.10.20">
    <property type="match status" value="1"/>
</dbReference>
<dbReference type="AlphaFoldDB" id="A0ABD6F0H5"/>
<dbReference type="Pfam" id="PF07678">
    <property type="entry name" value="TED_complement"/>
    <property type="match status" value="1"/>
</dbReference>
<sequence length="88" mass="9881">MQVFITDGSTHWTAKVGNDKTKDTSHSYFFLPQPADVEVTSYALLTYMVMGDTARGMPIVRWLSAQRNALGGFSSTQVTFLSMVLYFF</sequence>
<keyword evidence="5" id="KW-1185">Reference proteome</keyword>
<dbReference type="Proteomes" id="UP001608902">
    <property type="component" value="Unassembled WGS sequence"/>
</dbReference>
<evidence type="ECO:0000313" key="4">
    <source>
        <dbReference type="EMBL" id="MFH4985017.1"/>
    </source>
</evidence>
<dbReference type="InterPro" id="IPR008930">
    <property type="entry name" value="Terpenoid_cyclase/PrenylTrfase"/>
</dbReference>
<organism evidence="4 5">
    <name type="scientific">Gnathostoma spinigerum</name>
    <dbReference type="NCBI Taxonomy" id="75299"/>
    <lineage>
        <taxon>Eukaryota</taxon>
        <taxon>Metazoa</taxon>
        <taxon>Ecdysozoa</taxon>
        <taxon>Nematoda</taxon>
        <taxon>Chromadorea</taxon>
        <taxon>Rhabditida</taxon>
        <taxon>Spirurina</taxon>
        <taxon>Gnathostomatomorpha</taxon>
        <taxon>Gnathostomatoidea</taxon>
        <taxon>Gnathostomatidae</taxon>
        <taxon>Gnathostoma</taxon>
    </lineage>
</organism>
<dbReference type="InterPro" id="IPR050473">
    <property type="entry name" value="A2M/Complement_sys"/>
</dbReference>
<evidence type="ECO:0000256" key="2">
    <source>
        <dbReference type="ARBA" id="ARBA00022966"/>
    </source>
</evidence>
<reference evidence="4 5" key="1">
    <citation type="submission" date="2024-08" db="EMBL/GenBank/DDBJ databases">
        <title>Gnathostoma spinigerum genome.</title>
        <authorList>
            <person name="Gonzalez-Bertolin B."/>
            <person name="Monzon S."/>
            <person name="Zaballos A."/>
            <person name="Jimenez P."/>
            <person name="Dekumyoy P."/>
            <person name="Varona S."/>
            <person name="Cuesta I."/>
            <person name="Sumanam S."/>
            <person name="Adisakwattana P."/>
            <person name="Gasser R.B."/>
            <person name="Hernandez-Gonzalez A."/>
            <person name="Young N.D."/>
            <person name="Perteguer M.J."/>
        </authorList>
    </citation>
    <scope>NUCLEOTIDE SEQUENCE [LARGE SCALE GENOMIC DNA]</scope>
    <source>
        <strain evidence="4">AL3</strain>
        <tissue evidence="4">Liver</tissue>
    </source>
</reference>
<accession>A0ABD6F0H5</accession>
<name>A0ABD6F0H5_9BILA</name>
<dbReference type="PANTHER" id="PTHR11412:SF136">
    <property type="entry name" value="CD109 ANTIGEN"/>
    <property type="match status" value="1"/>
</dbReference>
<feature type="domain" description="Alpha-macroglobulin-like TED" evidence="3">
    <location>
        <begin position="6"/>
        <end position="82"/>
    </location>
</feature>
<dbReference type="SUPFAM" id="SSF48239">
    <property type="entry name" value="Terpenoid cyclases/Protein prenyltransferases"/>
    <property type="match status" value="1"/>
</dbReference>
<dbReference type="InterPro" id="IPR011626">
    <property type="entry name" value="Alpha-macroglobulin_TED"/>
</dbReference>
<dbReference type="EMBL" id="JBGFUD010026197">
    <property type="protein sequence ID" value="MFH4985017.1"/>
    <property type="molecule type" value="Genomic_DNA"/>
</dbReference>
<keyword evidence="1" id="KW-0732">Signal</keyword>
<dbReference type="PANTHER" id="PTHR11412">
    <property type="entry name" value="MACROGLOBULIN / COMPLEMENT"/>
    <property type="match status" value="1"/>
</dbReference>